<evidence type="ECO:0000256" key="5">
    <source>
        <dbReference type="ARBA" id="ARBA00023163"/>
    </source>
</evidence>
<dbReference type="PANTHER" id="PTHR46577">
    <property type="entry name" value="HTH-TYPE TRANSCRIPTIONAL REGULATORY PROTEIN GABR"/>
    <property type="match status" value="1"/>
</dbReference>
<sequence>MAKIASDLSLAGLKVDKQADSSLHVQLYENIREAILTGRLSPGQKLPASRALADELAISRNTVTLAFEQLTIEGYLTAKTGAGTFVATPIPEKLLYSKKASIQKQAIENTGIQPIHPRYGLSQHLLDRNKFYERIIPFQTAIPAFDAFPFQIWSKIAAKVYRNLSSLPLGYGDAAGYRPLREAIAGYLRAARAVNCQADNILIVNGSQQGLQLVAKLLLQPGSKVWMEDPGYHGARAALQEAGSVICPIPVGKEGLQLDYAIAHHPQAKLVYLTPSHQYPLGGTMPLPQRLRLLEYARKEHMWILEDDYDSELRFVGRPLASLQGLDQARRVIYVGTFSKVLFPALRLAYLVIPSAQLMDAFTSAKAMADRQNPVTEQAILAEFIAEGHFARHLRRMRVLYQQRQEVVLRAAQTRLAGLLEVEPAAAGMHVVGWLPEGIDEKAVVARTVEYGLITHLISDYAIYHKTKPGLLLGYTSFDNDTLTEGISTLEKALRSLQY</sequence>
<protein>
    <submittedName>
        <fullName evidence="7">PLP-dependent aminotransferase family protein</fullName>
    </submittedName>
</protein>
<dbReference type="GO" id="GO:0003700">
    <property type="term" value="F:DNA-binding transcription factor activity"/>
    <property type="evidence" value="ECO:0007669"/>
    <property type="project" value="InterPro"/>
</dbReference>
<evidence type="ECO:0000256" key="2">
    <source>
        <dbReference type="ARBA" id="ARBA00022898"/>
    </source>
</evidence>
<comment type="similarity">
    <text evidence="1">In the C-terminal section; belongs to the class-I pyridoxal-phosphate-dependent aminotransferase family.</text>
</comment>
<dbReference type="KEGG" id="rhoz:GXP67_09010"/>
<dbReference type="InterPro" id="IPR015424">
    <property type="entry name" value="PyrdxlP-dep_Trfase"/>
</dbReference>
<keyword evidence="3" id="KW-0805">Transcription regulation</keyword>
<dbReference type="Gene3D" id="3.40.640.10">
    <property type="entry name" value="Type I PLP-dependent aspartate aminotransferase-like (Major domain)"/>
    <property type="match status" value="1"/>
</dbReference>
<keyword evidence="8" id="KW-1185">Reference proteome</keyword>
<dbReference type="SMART" id="SM00345">
    <property type="entry name" value="HTH_GNTR"/>
    <property type="match status" value="1"/>
</dbReference>
<evidence type="ECO:0000313" key="8">
    <source>
        <dbReference type="Proteomes" id="UP000480178"/>
    </source>
</evidence>
<dbReference type="PRINTS" id="PR00035">
    <property type="entry name" value="HTHGNTR"/>
</dbReference>
<evidence type="ECO:0000313" key="7">
    <source>
        <dbReference type="EMBL" id="QHT66786.1"/>
    </source>
</evidence>
<dbReference type="SUPFAM" id="SSF53383">
    <property type="entry name" value="PLP-dependent transferases"/>
    <property type="match status" value="1"/>
</dbReference>
<dbReference type="InterPro" id="IPR051446">
    <property type="entry name" value="HTH_trans_reg/aminotransferase"/>
</dbReference>
<dbReference type="Gene3D" id="1.10.10.10">
    <property type="entry name" value="Winged helix-like DNA-binding domain superfamily/Winged helix DNA-binding domain"/>
    <property type="match status" value="1"/>
</dbReference>
<dbReference type="PROSITE" id="PS50949">
    <property type="entry name" value="HTH_GNTR"/>
    <property type="match status" value="1"/>
</dbReference>
<evidence type="ECO:0000256" key="3">
    <source>
        <dbReference type="ARBA" id="ARBA00023015"/>
    </source>
</evidence>
<accession>A0A6C0GFL3</accession>
<dbReference type="InterPro" id="IPR036390">
    <property type="entry name" value="WH_DNA-bd_sf"/>
</dbReference>
<keyword evidence="7" id="KW-0808">Transferase</keyword>
<dbReference type="CDD" id="cd00609">
    <property type="entry name" value="AAT_like"/>
    <property type="match status" value="1"/>
</dbReference>
<dbReference type="InterPro" id="IPR000524">
    <property type="entry name" value="Tscrpt_reg_HTH_GntR"/>
</dbReference>
<dbReference type="InterPro" id="IPR015421">
    <property type="entry name" value="PyrdxlP-dep_Trfase_major"/>
</dbReference>
<dbReference type="InterPro" id="IPR004839">
    <property type="entry name" value="Aminotransferase_I/II_large"/>
</dbReference>
<evidence type="ECO:0000259" key="6">
    <source>
        <dbReference type="PROSITE" id="PS50949"/>
    </source>
</evidence>
<evidence type="ECO:0000256" key="4">
    <source>
        <dbReference type="ARBA" id="ARBA00023125"/>
    </source>
</evidence>
<keyword evidence="2" id="KW-0663">Pyridoxal phosphate</keyword>
<dbReference type="PANTHER" id="PTHR46577:SF1">
    <property type="entry name" value="HTH-TYPE TRANSCRIPTIONAL REGULATORY PROTEIN GABR"/>
    <property type="match status" value="1"/>
</dbReference>
<dbReference type="InterPro" id="IPR036388">
    <property type="entry name" value="WH-like_DNA-bd_sf"/>
</dbReference>
<dbReference type="Pfam" id="PF00155">
    <property type="entry name" value="Aminotran_1_2"/>
    <property type="match status" value="1"/>
</dbReference>
<gene>
    <name evidence="7" type="ORF">GXP67_09010</name>
</gene>
<dbReference type="AlphaFoldDB" id="A0A6C0GFL3"/>
<feature type="domain" description="HTH gntR-type" evidence="6">
    <location>
        <begin position="21"/>
        <end position="89"/>
    </location>
</feature>
<dbReference type="RefSeq" id="WP_162442839.1">
    <property type="nucleotide sequence ID" value="NZ_CP048222.1"/>
</dbReference>
<dbReference type="EMBL" id="CP048222">
    <property type="protein sequence ID" value="QHT66786.1"/>
    <property type="molecule type" value="Genomic_DNA"/>
</dbReference>
<keyword evidence="4" id="KW-0238">DNA-binding</keyword>
<dbReference type="SUPFAM" id="SSF46785">
    <property type="entry name" value="Winged helix' DNA-binding domain"/>
    <property type="match status" value="1"/>
</dbReference>
<dbReference type="CDD" id="cd07377">
    <property type="entry name" value="WHTH_GntR"/>
    <property type="match status" value="1"/>
</dbReference>
<name>A0A6C0GFL3_9BACT</name>
<dbReference type="GO" id="GO:0008483">
    <property type="term" value="F:transaminase activity"/>
    <property type="evidence" value="ECO:0007669"/>
    <property type="project" value="UniProtKB-KW"/>
</dbReference>
<keyword evidence="7" id="KW-0032">Aminotransferase</keyword>
<dbReference type="GO" id="GO:0003677">
    <property type="term" value="F:DNA binding"/>
    <property type="evidence" value="ECO:0007669"/>
    <property type="project" value="UniProtKB-KW"/>
</dbReference>
<keyword evidence="5" id="KW-0804">Transcription</keyword>
<dbReference type="GO" id="GO:0030170">
    <property type="term" value="F:pyridoxal phosphate binding"/>
    <property type="evidence" value="ECO:0007669"/>
    <property type="project" value="InterPro"/>
</dbReference>
<dbReference type="Pfam" id="PF00392">
    <property type="entry name" value="GntR"/>
    <property type="match status" value="1"/>
</dbReference>
<proteinExistence type="inferred from homology"/>
<reference evidence="7 8" key="1">
    <citation type="submission" date="2020-01" db="EMBL/GenBank/DDBJ databases">
        <authorList>
            <person name="Kim M.K."/>
        </authorList>
    </citation>
    <scope>NUCLEOTIDE SEQUENCE [LARGE SCALE GENOMIC DNA]</scope>
    <source>
        <strain evidence="7 8">172606-1</strain>
    </source>
</reference>
<evidence type="ECO:0000256" key="1">
    <source>
        <dbReference type="ARBA" id="ARBA00005384"/>
    </source>
</evidence>
<dbReference type="Proteomes" id="UP000480178">
    <property type="component" value="Chromosome"/>
</dbReference>
<organism evidence="7 8">
    <name type="scientific">Rhodocytophaga rosea</name>
    <dbReference type="NCBI Taxonomy" id="2704465"/>
    <lineage>
        <taxon>Bacteria</taxon>
        <taxon>Pseudomonadati</taxon>
        <taxon>Bacteroidota</taxon>
        <taxon>Cytophagia</taxon>
        <taxon>Cytophagales</taxon>
        <taxon>Rhodocytophagaceae</taxon>
        <taxon>Rhodocytophaga</taxon>
    </lineage>
</organism>